<dbReference type="RefSeq" id="WP_015919412.1">
    <property type="nucleotide sequence ID" value="NC_011978.1"/>
</dbReference>
<dbReference type="GO" id="GO:0046961">
    <property type="term" value="F:proton-transporting ATPase activity, rotational mechanism"/>
    <property type="evidence" value="ECO:0007669"/>
    <property type="project" value="InterPro"/>
</dbReference>
<evidence type="ECO:0000256" key="3">
    <source>
        <dbReference type="ARBA" id="ARBA00023065"/>
    </source>
</evidence>
<sequence length="194" mass="23001">MSENDIEAKLETFFAVFRKRLEEKKEELRKKYEQLLNAEKERIEKEIVEFETSTMKKAEMEAKRMIDKEISKLTAELRREKIIYKNKLITEILSRLKEKLMNLPPERKKLLYKKLYEEARRVAPDENFTVYCNPNDLGIVSEIVGGEKIVSDPNVREGILLKKDRMLVRSTIDTFLEDRKEAIYDIIVKKVGEI</sequence>
<accession>B9K812</accession>
<evidence type="ECO:0000256" key="1">
    <source>
        <dbReference type="ARBA" id="ARBA00005901"/>
    </source>
</evidence>
<dbReference type="STRING" id="309803.CTN_0919"/>
<proteinExistence type="inferred from homology"/>
<reference evidence="5 6" key="1">
    <citation type="journal article" date="2009" name="Biosci. Biotechnol. Biochem.">
        <title>WeGAS: a web-based microbial genome annotation system.</title>
        <authorList>
            <person name="Lee D."/>
            <person name="Seo H."/>
            <person name="Park C."/>
            <person name="Park K."/>
        </authorList>
    </citation>
    <scope>NUCLEOTIDE SEQUENCE [LARGE SCALE GENOMIC DNA]</scope>
    <source>
        <strain evidence="6">ATCC 49049 / DSM 4359 / NBRC 107923 / NS-E</strain>
    </source>
</reference>
<dbReference type="Proteomes" id="UP000000445">
    <property type="component" value="Chromosome"/>
</dbReference>
<evidence type="ECO:0000313" key="5">
    <source>
        <dbReference type="EMBL" id="ACM23095.1"/>
    </source>
</evidence>
<dbReference type="AlphaFoldDB" id="B9K812"/>
<dbReference type="KEGG" id="tna:CTN_0919"/>
<dbReference type="HOGENOM" id="CLU_1414574_0_0_0"/>
<evidence type="ECO:0000256" key="4">
    <source>
        <dbReference type="SAM" id="Coils"/>
    </source>
</evidence>
<dbReference type="GO" id="GO:0033178">
    <property type="term" value="C:proton-transporting two-sector ATPase complex, catalytic domain"/>
    <property type="evidence" value="ECO:0007669"/>
    <property type="project" value="InterPro"/>
</dbReference>
<name>B9K812_THENN</name>
<keyword evidence="2" id="KW-0813">Transport</keyword>
<organism evidence="5 6">
    <name type="scientific">Thermotoga neapolitana (strain ATCC 49049 / DSM 4359 / NBRC 107923 / NS-E)</name>
    <dbReference type="NCBI Taxonomy" id="309803"/>
    <lineage>
        <taxon>Bacteria</taxon>
        <taxon>Thermotogati</taxon>
        <taxon>Thermotogota</taxon>
        <taxon>Thermotogae</taxon>
        <taxon>Thermotogales</taxon>
        <taxon>Thermotogaceae</taxon>
        <taxon>Thermotoga</taxon>
    </lineage>
</organism>
<protein>
    <submittedName>
        <fullName evidence="5">V-ATPase E-subunit</fullName>
    </submittedName>
</protein>
<dbReference type="Gene3D" id="3.30.2320.30">
    <property type="entry name" value="ATP synthase, E subunit, C-terminal"/>
    <property type="match status" value="1"/>
</dbReference>
<dbReference type="InterPro" id="IPR002842">
    <property type="entry name" value="ATPase_V1_Esu"/>
</dbReference>
<dbReference type="eggNOG" id="COG1390">
    <property type="taxonomic scope" value="Bacteria"/>
</dbReference>
<keyword evidence="6" id="KW-1185">Reference proteome</keyword>
<dbReference type="SUPFAM" id="SSF160527">
    <property type="entry name" value="V-type ATPase subunit E-like"/>
    <property type="match status" value="1"/>
</dbReference>
<dbReference type="InterPro" id="IPR038495">
    <property type="entry name" value="ATPase_E_C"/>
</dbReference>
<keyword evidence="4" id="KW-0175">Coiled coil</keyword>
<dbReference type="Pfam" id="PF01991">
    <property type="entry name" value="vATP-synt_E"/>
    <property type="match status" value="1"/>
</dbReference>
<evidence type="ECO:0000313" key="6">
    <source>
        <dbReference type="Proteomes" id="UP000000445"/>
    </source>
</evidence>
<dbReference type="EMBL" id="CP000916">
    <property type="protein sequence ID" value="ACM23095.1"/>
    <property type="molecule type" value="Genomic_DNA"/>
</dbReference>
<gene>
    <name evidence="5" type="ordered locus">CTN_0919</name>
</gene>
<keyword evidence="3" id="KW-0406">Ion transport</keyword>
<feature type="coiled-coil region" evidence="4">
    <location>
        <begin position="18"/>
        <end position="53"/>
    </location>
</feature>
<evidence type="ECO:0000256" key="2">
    <source>
        <dbReference type="ARBA" id="ARBA00022448"/>
    </source>
</evidence>
<comment type="similarity">
    <text evidence="1">Belongs to the V-ATPase E subunit family.</text>
</comment>